<feature type="transmembrane region" description="Helical" evidence="8">
    <location>
        <begin position="239"/>
        <end position="259"/>
    </location>
</feature>
<comment type="similarity">
    <text evidence="2 7">Belongs to the EMP24/GP25L family.</text>
</comment>
<proteinExistence type="inferred from homology"/>
<dbReference type="InterPro" id="IPR009038">
    <property type="entry name" value="GOLD_dom"/>
</dbReference>
<evidence type="ECO:0000256" key="7">
    <source>
        <dbReference type="RuleBase" id="RU003827"/>
    </source>
</evidence>
<evidence type="ECO:0000256" key="5">
    <source>
        <dbReference type="ARBA" id="ARBA00022989"/>
    </source>
</evidence>
<dbReference type="Proteomes" id="UP000886885">
    <property type="component" value="Chromosome 10D"/>
</dbReference>
<evidence type="ECO:0000256" key="1">
    <source>
        <dbReference type="ARBA" id="ARBA00004479"/>
    </source>
</evidence>
<dbReference type="AlphaFoldDB" id="A0A8X8CLA1"/>
<reference evidence="11" key="1">
    <citation type="journal article" date="2020" name="bioRxiv">
        <title>Hybrid origin of Populus tomentosa Carr. identified through genome sequencing and phylogenomic analysis.</title>
        <authorList>
            <person name="An X."/>
            <person name="Gao K."/>
            <person name="Chen Z."/>
            <person name="Li J."/>
            <person name="Yang X."/>
            <person name="Yang X."/>
            <person name="Zhou J."/>
            <person name="Guo T."/>
            <person name="Zhao T."/>
            <person name="Huang S."/>
            <person name="Miao D."/>
            <person name="Khan W.U."/>
            <person name="Rao P."/>
            <person name="Ye M."/>
            <person name="Lei B."/>
            <person name="Liao W."/>
            <person name="Wang J."/>
            <person name="Ji L."/>
            <person name="Li Y."/>
            <person name="Guo B."/>
            <person name="Mustafa N.S."/>
            <person name="Li S."/>
            <person name="Yun Q."/>
            <person name="Keller S.R."/>
            <person name="Mao J."/>
            <person name="Zhang R."/>
            <person name="Strauss S.H."/>
        </authorList>
    </citation>
    <scope>NUCLEOTIDE SEQUENCE</scope>
    <source>
        <strain evidence="11">GM15</strain>
        <tissue evidence="11">Leaf</tissue>
    </source>
</reference>
<keyword evidence="12" id="KW-1185">Reference proteome</keyword>
<dbReference type="EMBL" id="JAAWWB010000020">
    <property type="protein sequence ID" value="KAG6758034.1"/>
    <property type="molecule type" value="Genomic_DNA"/>
</dbReference>
<evidence type="ECO:0000313" key="12">
    <source>
        <dbReference type="Proteomes" id="UP000886885"/>
    </source>
</evidence>
<keyword evidence="4 9" id="KW-0732">Signal</keyword>
<keyword evidence="5 8" id="KW-1133">Transmembrane helix</keyword>
<evidence type="ECO:0000256" key="6">
    <source>
        <dbReference type="ARBA" id="ARBA00023136"/>
    </source>
</evidence>
<dbReference type="SMART" id="SM01190">
    <property type="entry name" value="EMP24_GP25L"/>
    <property type="match status" value="1"/>
</dbReference>
<evidence type="ECO:0000256" key="4">
    <source>
        <dbReference type="ARBA" id="ARBA00022729"/>
    </source>
</evidence>
<evidence type="ECO:0000256" key="8">
    <source>
        <dbReference type="SAM" id="Phobius"/>
    </source>
</evidence>
<evidence type="ECO:0000259" key="10">
    <source>
        <dbReference type="PROSITE" id="PS50866"/>
    </source>
</evidence>
<dbReference type="InterPro" id="IPR015720">
    <property type="entry name" value="Emp24-like"/>
</dbReference>
<keyword evidence="3 7" id="KW-0812">Transmembrane</keyword>
<feature type="chain" id="PRO_5036496478" description="GOLD domain-containing protein" evidence="9">
    <location>
        <begin position="25"/>
        <end position="271"/>
    </location>
</feature>
<dbReference type="PROSITE" id="PS50866">
    <property type="entry name" value="GOLD"/>
    <property type="match status" value="1"/>
</dbReference>
<dbReference type="PANTHER" id="PTHR22811">
    <property type="entry name" value="TRANSMEMBRANE EMP24 DOMAIN-CONTAINING PROTEIN"/>
    <property type="match status" value="1"/>
</dbReference>
<protein>
    <recommendedName>
        <fullName evidence="10">GOLD domain-containing protein</fullName>
    </recommendedName>
</protein>
<keyword evidence="6 8" id="KW-0472">Membrane</keyword>
<feature type="domain" description="GOLD" evidence="10">
    <location>
        <begin position="34"/>
        <end position="157"/>
    </location>
</feature>
<name>A0A8X8CLA1_POPTO</name>
<dbReference type="GO" id="GO:0016020">
    <property type="term" value="C:membrane"/>
    <property type="evidence" value="ECO:0007669"/>
    <property type="project" value="UniProtKB-SubCell"/>
</dbReference>
<comment type="caution">
    <text evidence="11">The sequence shown here is derived from an EMBL/GenBank/DDBJ whole genome shotgun (WGS) entry which is preliminary data.</text>
</comment>
<evidence type="ECO:0000256" key="9">
    <source>
        <dbReference type="SAM" id="SignalP"/>
    </source>
</evidence>
<sequence>MSRFNLYLLLITTVIAILSSTSKSIRFELESGNTKCIAEDIKSNSMTVGKYSIVNPHDGQPLPDSYKLTVRVTSSYGNNYHHSELVESGQFAFTASEAGDYMACFWAADHKPAVTLNIDFDWKTGVAAKDWTNVAKKGSVDVFYYEGNESVEFKASLGLGLVDRSEEILLLQFLWKTEADTDSSTCHLLFHNTTLLSDVMELELKKMYDTVISVQEEMNYLREREEEMQDLNTSTNAKMAWLSFLSIVVCLSVAGLQVWHLKTFFQKKKLI</sequence>
<evidence type="ECO:0000256" key="2">
    <source>
        <dbReference type="ARBA" id="ARBA00007104"/>
    </source>
</evidence>
<organism evidence="11 12">
    <name type="scientific">Populus tomentosa</name>
    <name type="common">Chinese white poplar</name>
    <dbReference type="NCBI Taxonomy" id="118781"/>
    <lineage>
        <taxon>Eukaryota</taxon>
        <taxon>Viridiplantae</taxon>
        <taxon>Streptophyta</taxon>
        <taxon>Embryophyta</taxon>
        <taxon>Tracheophyta</taxon>
        <taxon>Spermatophyta</taxon>
        <taxon>Magnoliopsida</taxon>
        <taxon>eudicotyledons</taxon>
        <taxon>Gunneridae</taxon>
        <taxon>Pentapetalae</taxon>
        <taxon>rosids</taxon>
        <taxon>fabids</taxon>
        <taxon>Malpighiales</taxon>
        <taxon>Salicaceae</taxon>
        <taxon>Saliceae</taxon>
        <taxon>Populus</taxon>
    </lineage>
</organism>
<evidence type="ECO:0000256" key="3">
    <source>
        <dbReference type="ARBA" id="ARBA00022692"/>
    </source>
</evidence>
<feature type="signal peptide" evidence="9">
    <location>
        <begin position="1"/>
        <end position="24"/>
    </location>
</feature>
<evidence type="ECO:0000313" key="11">
    <source>
        <dbReference type="EMBL" id="KAG6758034.1"/>
    </source>
</evidence>
<dbReference type="OrthoDB" id="1929172at2759"/>
<accession>A0A8X8CLA1</accession>
<dbReference type="Pfam" id="PF01105">
    <property type="entry name" value="EMP24_GP25L"/>
    <property type="match status" value="2"/>
</dbReference>
<gene>
    <name evidence="11" type="ORF">POTOM_038367</name>
</gene>
<comment type="subcellular location">
    <subcellularLocation>
        <location evidence="1 7">Membrane</location>
        <topology evidence="1 7">Single-pass type I membrane protein</topology>
    </subcellularLocation>
</comment>